<dbReference type="GO" id="GO:0005886">
    <property type="term" value="C:plasma membrane"/>
    <property type="evidence" value="ECO:0007669"/>
    <property type="project" value="TreeGrafter"/>
</dbReference>
<name>A0A0S7EPU8_9TELE</name>
<evidence type="ECO:0000256" key="8">
    <source>
        <dbReference type="ARBA" id="ARBA00023320"/>
    </source>
</evidence>
<dbReference type="GO" id="GO:0007218">
    <property type="term" value="P:neuropeptide signaling pathway"/>
    <property type="evidence" value="ECO:0007669"/>
    <property type="project" value="UniProtKB-KW"/>
</dbReference>
<dbReference type="AlphaFoldDB" id="A0A0S7EPU8"/>
<dbReference type="PANTHER" id="PTHR11438">
    <property type="entry name" value="PROENKEPHALIN"/>
    <property type="match status" value="1"/>
</dbReference>
<evidence type="ECO:0000256" key="4">
    <source>
        <dbReference type="ARBA" id="ARBA00022685"/>
    </source>
</evidence>
<evidence type="ECO:0000256" key="2">
    <source>
        <dbReference type="ARBA" id="ARBA00008543"/>
    </source>
</evidence>
<keyword evidence="5" id="KW-0555">Opioid peptide</keyword>
<dbReference type="PANTHER" id="PTHR11438:SF3">
    <property type="entry name" value="PROENKEPHALIN-A"/>
    <property type="match status" value="1"/>
</dbReference>
<dbReference type="GO" id="GO:0030425">
    <property type="term" value="C:dendrite"/>
    <property type="evidence" value="ECO:0007669"/>
    <property type="project" value="TreeGrafter"/>
</dbReference>
<evidence type="ECO:0000256" key="3">
    <source>
        <dbReference type="ARBA" id="ARBA00022525"/>
    </source>
</evidence>
<dbReference type="GO" id="GO:0005576">
    <property type="term" value="C:extracellular region"/>
    <property type="evidence" value="ECO:0007669"/>
    <property type="project" value="UniProtKB-SubCell"/>
</dbReference>
<evidence type="ECO:0000256" key="1">
    <source>
        <dbReference type="ARBA" id="ARBA00004613"/>
    </source>
</evidence>
<dbReference type="GO" id="GO:0007600">
    <property type="term" value="P:sensory perception"/>
    <property type="evidence" value="ECO:0007669"/>
    <property type="project" value="TreeGrafter"/>
</dbReference>
<dbReference type="GO" id="GO:0031628">
    <property type="term" value="F:opioid receptor binding"/>
    <property type="evidence" value="ECO:0007669"/>
    <property type="project" value="TreeGrafter"/>
</dbReference>
<dbReference type="PRINTS" id="PR01029">
    <property type="entry name" value="PENKAPRCRSR"/>
</dbReference>
<evidence type="ECO:0000256" key="6">
    <source>
        <dbReference type="ARBA" id="ARBA00023157"/>
    </source>
</evidence>
<sequence>MHRFIKSPASFHPCLERNCEKLVFTPSESMAAIAQRSCLWMLLAGTCVLLVAGTDCGTECARCVYGLQGQVSAFSTQTCSLECEGVMDTQRLRMCKDFLTTSDDSVSVDADPLQQPSQEDVDAMMTEEAVHQIDKKYGGFMKRYGGFMSRRSSSAQRALNNLDNHNEVEDTRLGILKIIGATKAHDMEESRDEMETVNRYGGFNHQIKGNLLEAVLGHALKKRYGGFMRRVGRPEWLVDYSKNGGAQNMSGENGSGRKKRYGGFMD</sequence>
<dbReference type="GO" id="GO:0007268">
    <property type="term" value="P:chemical synaptic transmission"/>
    <property type="evidence" value="ECO:0007669"/>
    <property type="project" value="TreeGrafter"/>
</dbReference>
<dbReference type="EMBL" id="GBYX01476258">
    <property type="protein sequence ID" value="JAO05419.1"/>
    <property type="molecule type" value="Transcribed_RNA"/>
</dbReference>
<keyword evidence="6" id="KW-1015">Disulfide bond</keyword>
<evidence type="ECO:0000256" key="9">
    <source>
        <dbReference type="SAM" id="MobiDB-lite"/>
    </source>
</evidence>
<evidence type="ECO:0000313" key="10">
    <source>
        <dbReference type="EMBL" id="JAO05419.1"/>
    </source>
</evidence>
<comment type="similarity">
    <text evidence="2">Belongs to the opioid neuropeptide precursor family.</text>
</comment>
<accession>A0A0S7EPU8</accession>
<proteinExistence type="inferred from homology"/>
<evidence type="ECO:0000256" key="7">
    <source>
        <dbReference type="ARBA" id="ARBA00023205"/>
    </source>
</evidence>
<keyword evidence="7" id="KW-0257">Endorphin</keyword>
<dbReference type="GO" id="GO:0001515">
    <property type="term" value="F:opioid peptide activity"/>
    <property type="evidence" value="ECO:0007669"/>
    <property type="project" value="UniProtKB-KW"/>
</dbReference>
<feature type="region of interest" description="Disordered" evidence="9">
    <location>
        <begin position="242"/>
        <end position="266"/>
    </location>
</feature>
<dbReference type="Pfam" id="PF01160">
    <property type="entry name" value="Opiods_neuropep"/>
    <property type="match status" value="1"/>
</dbReference>
<keyword evidence="8" id="KW-0527">Neuropeptide</keyword>
<organism evidence="10">
    <name type="scientific">Poeciliopsis prolifica</name>
    <name type="common">blackstripe livebearer</name>
    <dbReference type="NCBI Taxonomy" id="188132"/>
    <lineage>
        <taxon>Eukaryota</taxon>
        <taxon>Metazoa</taxon>
        <taxon>Chordata</taxon>
        <taxon>Craniata</taxon>
        <taxon>Vertebrata</taxon>
        <taxon>Euteleostomi</taxon>
        <taxon>Actinopterygii</taxon>
        <taxon>Neopterygii</taxon>
        <taxon>Teleostei</taxon>
        <taxon>Neoteleostei</taxon>
        <taxon>Acanthomorphata</taxon>
        <taxon>Ovalentaria</taxon>
        <taxon>Atherinomorphae</taxon>
        <taxon>Cyprinodontiformes</taxon>
        <taxon>Poeciliidae</taxon>
        <taxon>Poeciliinae</taxon>
        <taxon>Poeciliopsis</taxon>
    </lineage>
</organism>
<keyword evidence="4" id="KW-0165">Cleavage on pair of basic residues</keyword>
<dbReference type="PRINTS" id="PR01028">
    <property type="entry name" value="OPIOIDPRCRSR"/>
</dbReference>
<dbReference type="InterPro" id="IPR006024">
    <property type="entry name" value="Opioid_neupept"/>
</dbReference>
<comment type="subcellular location">
    <subcellularLocation>
        <location evidence="1">Secreted</location>
    </subcellularLocation>
</comment>
<dbReference type="GO" id="GO:0043025">
    <property type="term" value="C:neuronal cell body"/>
    <property type="evidence" value="ECO:0007669"/>
    <property type="project" value="TreeGrafter"/>
</dbReference>
<keyword evidence="3" id="KW-0964">Secreted</keyword>
<protein>
    <submittedName>
        <fullName evidence="10">PENK</fullName>
    </submittedName>
</protein>
<dbReference type="GO" id="GO:0043679">
    <property type="term" value="C:axon terminus"/>
    <property type="evidence" value="ECO:0007669"/>
    <property type="project" value="TreeGrafter"/>
</dbReference>
<reference evidence="10" key="1">
    <citation type="submission" date="2014-12" db="EMBL/GenBank/DDBJ databases">
        <title>Parallel Evolution in Life History Adaptation Evident in the Tissue-Specific Poeciliopsis prolifica transcriptome.</title>
        <authorList>
            <person name="Jue N.K."/>
            <person name="Foley R.J."/>
            <person name="Obergfell C."/>
            <person name="Reznick D.N."/>
            <person name="O'Neill R.J."/>
            <person name="O'Neill M.J."/>
        </authorList>
    </citation>
    <scope>NUCLEOTIDE SEQUENCE</scope>
</reference>
<dbReference type="InterPro" id="IPR000703">
    <property type="entry name" value="Proenkphlin_A"/>
</dbReference>
<feature type="compositionally biased region" description="Basic residues" evidence="9">
    <location>
        <begin position="256"/>
        <end position="266"/>
    </location>
</feature>
<gene>
    <name evidence="10" type="primary">PENK</name>
</gene>
<evidence type="ECO:0000256" key="5">
    <source>
        <dbReference type="ARBA" id="ARBA00022901"/>
    </source>
</evidence>